<dbReference type="PANTHER" id="PTHR23150">
    <property type="entry name" value="SULFATASE MODIFYING FACTOR 1, 2"/>
    <property type="match status" value="1"/>
</dbReference>
<evidence type="ECO:0000313" key="3">
    <source>
        <dbReference type="EMBL" id="TCT01363.1"/>
    </source>
</evidence>
<proteinExistence type="predicted"/>
<evidence type="ECO:0000313" key="4">
    <source>
        <dbReference type="Proteomes" id="UP000294599"/>
    </source>
</evidence>
<name>A0A4S3L0K6_9GAMM</name>
<dbReference type="RefSeq" id="WP_123520685.1">
    <property type="nucleotide sequence ID" value="NZ_JBHLWF010000005.1"/>
</dbReference>
<feature type="domain" description="Sulfatase-modifying factor enzyme-like" evidence="2">
    <location>
        <begin position="370"/>
        <end position="642"/>
    </location>
</feature>
<dbReference type="Proteomes" id="UP000294599">
    <property type="component" value="Unassembled WGS sequence"/>
</dbReference>
<dbReference type="InterPro" id="IPR051043">
    <property type="entry name" value="Sulfatase_Mod_Factor_Kinase"/>
</dbReference>
<dbReference type="InterPro" id="IPR042095">
    <property type="entry name" value="SUMF_sf"/>
</dbReference>
<dbReference type="PANTHER" id="PTHR23150:SF35">
    <property type="entry name" value="BLL6746 PROTEIN"/>
    <property type="match status" value="1"/>
</dbReference>
<sequence length="647" mass="69706">MIRRVISILIALAGCAVLYSWWQRGQETLSGGLTPPATVLADRPEAPVFPGDEGDDGDDDPGTGAVAVEGEPHDTPEPVASPVPEAGWAPTLVEFDHSDRNGVTVILQRADAALAQGRLFRPPGDNAVDLFVSVLAAAPGNARARAGLERTLERLAADMESAMSLGDYPGGRAVLPILEQLHEGPADVARWRAWVVAGEAQRVLLEQASAAVERGRLDRGNRSARAIYQQVLELEPGNLTAQAGLAAIRDRLLTQALARGEEGAFEEAEALIDRAAAVTPDARLALEEARTALVEQRNHIGAVLLSQAHQRLDEGQADAAEATLEQALAIAPDHVGAGLVRERIRNVRLYAGYGEGERFRDALGDGSSGPVMVVVPVGSFLMGSPESEAGRRNNEGPRFRVRFDQGFALAESETTVGAFRLFVEATGYRTHAEREGRSSVYDERSGSMRERARINWRHDETGRAAPDTYPVVHVDWDDAVAYATWLAESTGKPYRLPSEAEFEYALRAGSATAYPWGAGPPKQAVANVSSAGDRSRSRREWSNAFPDIDDGHFGIAPVRSYAANAFGIHDLVGNVSEWVEDCWHSTYSRAPSDGQAWVNPGCSRRVVRGSSWASGPDQVRAAYRMNIEAATTSPRVGFRVARHLAGP</sequence>
<reference evidence="3 4" key="1">
    <citation type="submission" date="2019-03" db="EMBL/GenBank/DDBJ databases">
        <title>Genomic Encyclopedia of Type Strains, Phase IV (KMG-IV): sequencing the most valuable type-strain genomes for metagenomic binning, comparative biology and taxonomic classification.</title>
        <authorList>
            <person name="Goeker M."/>
        </authorList>
    </citation>
    <scope>NUCLEOTIDE SEQUENCE [LARGE SCALE GENOMIC DNA]</scope>
    <source>
        <strain evidence="3 4">DSM 21944</strain>
    </source>
</reference>
<dbReference type="PROSITE" id="PS51257">
    <property type="entry name" value="PROKAR_LIPOPROTEIN"/>
    <property type="match status" value="1"/>
</dbReference>
<protein>
    <submittedName>
        <fullName evidence="3">Formylglycine-generating enzyme required for sulfatase activity</fullName>
    </submittedName>
</protein>
<keyword evidence="4" id="KW-1185">Reference proteome</keyword>
<dbReference type="InterPro" id="IPR011990">
    <property type="entry name" value="TPR-like_helical_dom_sf"/>
</dbReference>
<dbReference type="SUPFAM" id="SSF56436">
    <property type="entry name" value="C-type lectin-like"/>
    <property type="match status" value="1"/>
</dbReference>
<organism evidence="3 4">
    <name type="scientific">Pseudofulvimonas gallinarii</name>
    <dbReference type="NCBI Taxonomy" id="634155"/>
    <lineage>
        <taxon>Bacteria</taxon>
        <taxon>Pseudomonadati</taxon>
        <taxon>Pseudomonadota</taxon>
        <taxon>Gammaproteobacteria</taxon>
        <taxon>Lysobacterales</taxon>
        <taxon>Rhodanobacteraceae</taxon>
        <taxon>Pseudofulvimonas</taxon>
    </lineage>
</organism>
<dbReference type="GO" id="GO:0120147">
    <property type="term" value="F:formylglycine-generating oxidase activity"/>
    <property type="evidence" value="ECO:0007669"/>
    <property type="project" value="TreeGrafter"/>
</dbReference>
<evidence type="ECO:0000256" key="1">
    <source>
        <dbReference type="SAM" id="MobiDB-lite"/>
    </source>
</evidence>
<dbReference type="Gene3D" id="3.90.1580.10">
    <property type="entry name" value="paralog of FGE (formylglycine-generating enzyme)"/>
    <property type="match status" value="1"/>
</dbReference>
<feature type="region of interest" description="Disordered" evidence="1">
    <location>
        <begin position="33"/>
        <end position="80"/>
    </location>
</feature>
<dbReference type="AlphaFoldDB" id="A0A4S3L0K6"/>
<evidence type="ECO:0000259" key="2">
    <source>
        <dbReference type="Pfam" id="PF03781"/>
    </source>
</evidence>
<feature type="compositionally biased region" description="Acidic residues" evidence="1">
    <location>
        <begin position="52"/>
        <end position="61"/>
    </location>
</feature>
<dbReference type="Gene3D" id="1.25.40.10">
    <property type="entry name" value="Tetratricopeptide repeat domain"/>
    <property type="match status" value="1"/>
</dbReference>
<dbReference type="InterPro" id="IPR005532">
    <property type="entry name" value="SUMF_dom"/>
</dbReference>
<accession>A0A4S3L0K6</accession>
<dbReference type="Pfam" id="PF03781">
    <property type="entry name" value="FGE-sulfatase"/>
    <property type="match status" value="1"/>
</dbReference>
<dbReference type="SUPFAM" id="SSF48452">
    <property type="entry name" value="TPR-like"/>
    <property type="match status" value="1"/>
</dbReference>
<dbReference type="OrthoDB" id="9768004at2"/>
<dbReference type="InterPro" id="IPR016187">
    <property type="entry name" value="CTDL_fold"/>
</dbReference>
<comment type="caution">
    <text evidence="3">The sequence shown here is derived from an EMBL/GenBank/DDBJ whole genome shotgun (WGS) entry which is preliminary data.</text>
</comment>
<gene>
    <name evidence="3" type="ORF">EDC25_101230</name>
</gene>
<dbReference type="EMBL" id="SMAF01000001">
    <property type="protein sequence ID" value="TCT01363.1"/>
    <property type="molecule type" value="Genomic_DNA"/>
</dbReference>